<dbReference type="Proteomes" id="UP000054721">
    <property type="component" value="Unassembled WGS sequence"/>
</dbReference>
<reference evidence="2 3" key="1">
    <citation type="submission" date="2015-05" db="EMBL/GenBank/DDBJ databases">
        <title>Evolution of Trichinella species and genotypes.</title>
        <authorList>
            <person name="Korhonen P.K."/>
            <person name="Edoardo P."/>
            <person name="Giuseppe L.R."/>
            <person name="Gasser R.B."/>
        </authorList>
    </citation>
    <scope>NUCLEOTIDE SEQUENCE [LARGE SCALE GENOMIC DNA]</scope>
    <source>
        <strain evidence="2">ISS10</strain>
    </source>
</reference>
<accession>A0A0V1KJ61</accession>
<dbReference type="AlphaFoldDB" id="A0A0V1KJ61"/>
<comment type="caution">
    <text evidence="2">The sequence shown here is derived from an EMBL/GenBank/DDBJ whole genome shotgun (WGS) entry which is preliminary data.</text>
</comment>
<sequence length="50" mass="5510">MDPPKASPSVPRSQITARSLTYSKEPGNLTEIEIFTTGYIPCQEQVDILS</sequence>
<evidence type="ECO:0000313" key="3">
    <source>
        <dbReference type="Proteomes" id="UP000054721"/>
    </source>
</evidence>
<keyword evidence="3" id="KW-1185">Reference proteome</keyword>
<evidence type="ECO:0000313" key="2">
    <source>
        <dbReference type="EMBL" id="KRZ47218.1"/>
    </source>
</evidence>
<proteinExistence type="predicted"/>
<organism evidence="2 3">
    <name type="scientific">Trichinella nativa</name>
    <dbReference type="NCBI Taxonomy" id="6335"/>
    <lineage>
        <taxon>Eukaryota</taxon>
        <taxon>Metazoa</taxon>
        <taxon>Ecdysozoa</taxon>
        <taxon>Nematoda</taxon>
        <taxon>Enoplea</taxon>
        <taxon>Dorylaimia</taxon>
        <taxon>Trichinellida</taxon>
        <taxon>Trichinellidae</taxon>
        <taxon>Trichinella</taxon>
    </lineage>
</organism>
<feature type="region of interest" description="Disordered" evidence="1">
    <location>
        <begin position="1"/>
        <end position="22"/>
    </location>
</feature>
<gene>
    <name evidence="2" type="ORF">T02_10235</name>
</gene>
<protein>
    <submittedName>
        <fullName evidence="2">Uncharacterized protein</fullName>
    </submittedName>
</protein>
<dbReference type="EMBL" id="JYDW01001145">
    <property type="protein sequence ID" value="KRZ47218.1"/>
    <property type="molecule type" value="Genomic_DNA"/>
</dbReference>
<feature type="compositionally biased region" description="Polar residues" evidence="1">
    <location>
        <begin position="10"/>
        <end position="22"/>
    </location>
</feature>
<evidence type="ECO:0000256" key="1">
    <source>
        <dbReference type="SAM" id="MobiDB-lite"/>
    </source>
</evidence>
<name>A0A0V1KJ61_9BILA</name>